<dbReference type="GO" id="GO:0001667">
    <property type="term" value="P:ameboidal-type cell migration"/>
    <property type="evidence" value="ECO:0007669"/>
    <property type="project" value="UniProtKB-ARBA"/>
</dbReference>
<dbReference type="GO" id="GO:0003006">
    <property type="term" value="P:developmental process involved in reproduction"/>
    <property type="evidence" value="ECO:0007669"/>
    <property type="project" value="UniProtKB-ARBA"/>
</dbReference>
<dbReference type="GO" id="GO:0022412">
    <property type="term" value="P:cellular process involved in reproduction in multicellular organism"/>
    <property type="evidence" value="ECO:0007669"/>
    <property type="project" value="UniProtKB-ARBA"/>
</dbReference>
<dbReference type="Gene3D" id="3.40.50.300">
    <property type="entry name" value="P-loop containing nucleotide triphosphate hydrolases"/>
    <property type="match status" value="1"/>
</dbReference>
<dbReference type="InterPro" id="IPR005225">
    <property type="entry name" value="Small_GTP-bd"/>
</dbReference>
<dbReference type="OrthoDB" id="25896at2759"/>
<dbReference type="PRINTS" id="PR00449">
    <property type="entry name" value="RASTRNSFRMNG"/>
</dbReference>
<dbReference type="GO" id="GO:0035006">
    <property type="term" value="P:melanization defense response"/>
    <property type="evidence" value="ECO:0007669"/>
    <property type="project" value="UniProtKB-ARBA"/>
</dbReference>
<keyword evidence="4" id="KW-1185">Reference proteome</keyword>
<dbReference type="GO" id="GO:0003924">
    <property type="term" value="F:GTPase activity"/>
    <property type="evidence" value="ECO:0007669"/>
    <property type="project" value="InterPro"/>
</dbReference>
<organism evidence="3 4">
    <name type="scientific">Orchesella cincta</name>
    <name type="common">Springtail</name>
    <name type="synonym">Podura cincta</name>
    <dbReference type="NCBI Taxonomy" id="48709"/>
    <lineage>
        <taxon>Eukaryota</taxon>
        <taxon>Metazoa</taxon>
        <taxon>Ecdysozoa</taxon>
        <taxon>Arthropoda</taxon>
        <taxon>Hexapoda</taxon>
        <taxon>Collembola</taxon>
        <taxon>Entomobryomorpha</taxon>
        <taxon>Entomobryoidea</taxon>
        <taxon>Orchesellidae</taxon>
        <taxon>Orchesellinae</taxon>
        <taxon>Orchesella</taxon>
    </lineage>
</organism>
<dbReference type="GO" id="GO:0005525">
    <property type="term" value="F:GTP binding"/>
    <property type="evidence" value="ECO:0007669"/>
    <property type="project" value="UniProtKB-KW"/>
</dbReference>
<dbReference type="InterPro" id="IPR003578">
    <property type="entry name" value="Small_GTPase_Rho"/>
</dbReference>
<dbReference type="SMART" id="SM00173">
    <property type="entry name" value="RAS"/>
    <property type="match status" value="1"/>
</dbReference>
<evidence type="ECO:0000313" key="4">
    <source>
        <dbReference type="Proteomes" id="UP000094527"/>
    </source>
</evidence>
<dbReference type="PROSITE" id="PS51419">
    <property type="entry name" value="RAB"/>
    <property type="match status" value="1"/>
</dbReference>
<protein>
    <submittedName>
        <fullName evidence="3">Ras-like GTP-binding protein Rho1</fullName>
    </submittedName>
</protein>
<dbReference type="OMA" id="CHAYPET"/>
<evidence type="ECO:0000256" key="1">
    <source>
        <dbReference type="ARBA" id="ARBA00022741"/>
    </source>
</evidence>
<dbReference type="InterPro" id="IPR027417">
    <property type="entry name" value="P-loop_NTPase"/>
</dbReference>
<dbReference type="EMBL" id="LJIJ01000283">
    <property type="protein sequence ID" value="ODM99408.1"/>
    <property type="molecule type" value="Genomic_DNA"/>
</dbReference>
<dbReference type="SUPFAM" id="SSF52540">
    <property type="entry name" value="P-loop containing nucleoside triphosphate hydrolases"/>
    <property type="match status" value="1"/>
</dbReference>
<comment type="caution">
    <text evidence="3">The sequence shown here is derived from an EMBL/GenBank/DDBJ whole genome shotgun (WGS) entry which is preliminary data.</text>
</comment>
<dbReference type="PROSITE" id="PS51421">
    <property type="entry name" value="RAS"/>
    <property type="match status" value="1"/>
</dbReference>
<dbReference type="STRING" id="48709.A0A1D2N2C7"/>
<dbReference type="SMART" id="SM00175">
    <property type="entry name" value="RAB"/>
    <property type="match status" value="1"/>
</dbReference>
<gene>
    <name evidence="3" type="ORF">Ocin01_07267</name>
</gene>
<dbReference type="AlphaFoldDB" id="A0A1D2N2C7"/>
<dbReference type="GO" id="GO:0007264">
    <property type="term" value="P:small GTPase-mediated signal transduction"/>
    <property type="evidence" value="ECO:0007669"/>
    <property type="project" value="InterPro"/>
</dbReference>
<dbReference type="Pfam" id="PF00071">
    <property type="entry name" value="Ras"/>
    <property type="match status" value="1"/>
</dbReference>
<dbReference type="NCBIfam" id="TIGR00231">
    <property type="entry name" value="small_GTP"/>
    <property type="match status" value="1"/>
</dbReference>
<proteinExistence type="predicted"/>
<accession>A0A1D2N2C7</accession>
<keyword evidence="2" id="KW-0342">GTP-binding</keyword>
<dbReference type="InterPro" id="IPR001806">
    <property type="entry name" value="Small_GTPase"/>
</dbReference>
<dbReference type="SMART" id="SM00174">
    <property type="entry name" value="RHO"/>
    <property type="match status" value="1"/>
</dbReference>
<evidence type="ECO:0000256" key="2">
    <source>
        <dbReference type="ARBA" id="ARBA00023134"/>
    </source>
</evidence>
<reference evidence="3 4" key="1">
    <citation type="journal article" date="2016" name="Genome Biol. Evol.">
        <title>Gene Family Evolution Reflects Adaptation to Soil Environmental Stressors in the Genome of the Collembolan Orchesella cincta.</title>
        <authorList>
            <person name="Faddeeva-Vakhrusheva A."/>
            <person name="Derks M.F."/>
            <person name="Anvar S.Y."/>
            <person name="Agamennone V."/>
            <person name="Suring W."/>
            <person name="Smit S."/>
            <person name="van Straalen N.M."/>
            <person name="Roelofs D."/>
        </authorList>
    </citation>
    <scope>NUCLEOTIDE SEQUENCE [LARGE SCALE GENOMIC DNA]</scope>
    <source>
        <tissue evidence="3">Mixed pool</tissue>
    </source>
</reference>
<keyword evidence="1" id="KW-0547">Nucleotide-binding</keyword>
<sequence>MQYLNIYCPTNRTMVDFDPFIKVVVVGDQSVGKSWFVSYLINEKPPSKDKASSLFDSQVKQIEVDGIEYEVTVWDTPGGEEMKKLRCHAYPETDVILLCYSVDDQVSFHNVARKWLPELKRHCRGVPKILLGLKSDLKRNSLKPMVSEKEGEIMQLHINATAFYEYSIVVRMGMRKKMTAYRKSCSIQ</sequence>
<dbReference type="GO" id="GO:0035099">
    <property type="term" value="P:hemocyte migration"/>
    <property type="evidence" value="ECO:0007669"/>
    <property type="project" value="UniProtKB-ARBA"/>
</dbReference>
<evidence type="ECO:0000313" key="3">
    <source>
        <dbReference type="EMBL" id="ODM99408.1"/>
    </source>
</evidence>
<dbReference type="PROSITE" id="PS51420">
    <property type="entry name" value="RHO"/>
    <property type="match status" value="1"/>
</dbReference>
<name>A0A1D2N2C7_ORCCI</name>
<dbReference type="PANTHER" id="PTHR24072">
    <property type="entry name" value="RHO FAMILY GTPASE"/>
    <property type="match status" value="1"/>
</dbReference>
<dbReference type="Proteomes" id="UP000094527">
    <property type="component" value="Unassembled WGS sequence"/>
</dbReference>
<dbReference type="CDD" id="cd00157">
    <property type="entry name" value="Rho"/>
    <property type="match status" value="1"/>
</dbReference>